<sequence>MDLLVKFGTRINKTIILKSWMECNQIYWKTVMKLGAICATTNIYELTFDAYKFVWYRIEEKIELKIKREICLHILWNILKYPKNMKYQQISTKSLYDNLKWKCYQLDANIDEIFEDMKCNLREFGFEQSNDDWYYPKSGIQLLKLWECYKKWINEQIIYGMVKRVCMLKKGKWKDYEILFDYQHRSILLLNTNKDKLKTEILQVGNPKRLSLEFNVHIRWYNDFNAVDTTHSKWTCLVLNHSWHFRSAEYFDRKRLTNFCSEFNSFSVIWKDCTIMFKEPLDPFFITLKRGMQQLENKMQIYKQFTFGTDELIFFKYELDKCEPGIPANIGEETLLHDIYKHLPHYPILQVRWEVIGAFMVSYKYTIGIDRINLAQNVNLDTEFYPSMTKPKFNPLLYECDVRKLKAIESIEKMEEYDSLQLLLHEIIENGYLCDIITYQYTKNKQEKKHLYKKIKQQIHYNENNPEKLILNDNILTILNELKILYHDDIHKQMGYPLQLWHICAILLYCGKSCNSEFSYDQIQFRHRKWRHLDSLLYDAINVLHKHERREESNIELYCGLKGVRLENIKEIKEGFFISHVSTSDDIQVAQMFRTSQGCILHFHPSMRRPNGISSCDVAWISPFKNEREILFARLITGYYLDEETHKELYAWNAKIESEDEHTQMILLTWARYDVFVQQVMQISKIWNHSIDLNVIYLILNNISTEINKVSLCLLLFEEWKLKDNNKQKYKEKMNEFMERRCCNHEINLLSIFLIENGLQKRHTAINFAKMFTARIGLPFVEKIKKLNKITNVKIQSDSVKLITVTGLLFYFGSNEDVRMFNSVV</sequence>
<dbReference type="InterPro" id="IPR013087">
    <property type="entry name" value="Znf_C2H2_type"/>
</dbReference>
<dbReference type="EMBL" id="ASPP01005328">
    <property type="protein sequence ID" value="ETO30754.1"/>
    <property type="molecule type" value="Genomic_DNA"/>
</dbReference>
<name>X6NY41_RETFI</name>
<evidence type="ECO:0000259" key="1">
    <source>
        <dbReference type="PROSITE" id="PS00028"/>
    </source>
</evidence>
<evidence type="ECO:0000313" key="3">
    <source>
        <dbReference type="Proteomes" id="UP000023152"/>
    </source>
</evidence>
<evidence type="ECO:0000313" key="2">
    <source>
        <dbReference type="EMBL" id="ETO30754.1"/>
    </source>
</evidence>
<organism evidence="2 3">
    <name type="scientific">Reticulomyxa filosa</name>
    <dbReference type="NCBI Taxonomy" id="46433"/>
    <lineage>
        <taxon>Eukaryota</taxon>
        <taxon>Sar</taxon>
        <taxon>Rhizaria</taxon>
        <taxon>Retaria</taxon>
        <taxon>Foraminifera</taxon>
        <taxon>Monothalamids</taxon>
        <taxon>Reticulomyxidae</taxon>
        <taxon>Reticulomyxa</taxon>
    </lineage>
</organism>
<gene>
    <name evidence="2" type="ORF">RFI_06368</name>
</gene>
<dbReference type="AlphaFoldDB" id="X6NY41"/>
<dbReference type="Proteomes" id="UP000023152">
    <property type="component" value="Unassembled WGS sequence"/>
</dbReference>
<accession>X6NY41</accession>
<comment type="caution">
    <text evidence="2">The sequence shown here is derived from an EMBL/GenBank/DDBJ whole genome shotgun (WGS) entry which is preliminary data.</text>
</comment>
<protein>
    <recommendedName>
        <fullName evidence="1">C2H2-type domain-containing protein</fullName>
    </recommendedName>
</protein>
<dbReference type="OrthoDB" id="9990006at2759"/>
<keyword evidence="3" id="KW-1185">Reference proteome</keyword>
<proteinExistence type="predicted"/>
<feature type="domain" description="C2H2-type" evidence="1">
    <location>
        <begin position="510"/>
        <end position="532"/>
    </location>
</feature>
<reference evidence="2 3" key="1">
    <citation type="journal article" date="2013" name="Curr. Biol.">
        <title>The Genome of the Foraminiferan Reticulomyxa filosa.</title>
        <authorList>
            <person name="Glockner G."/>
            <person name="Hulsmann N."/>
            <person name="Schleicher M."/>
            <person name="Noegel A.A."/>
            <person name="Eichinger L."/>
            <person name="Gallinger C."/>
            <person name="Pawlowski J."/>
            <person name="Sierra R."/>
            <person name="Euteneuer U."/>
            <person name="Pillet L."/>
            <person name="Moustafa A."/>
            <person name="Platzer M."/>
            <person name="Groth M."/>
            <person name="Szafranski K."/>
            <person name="Schliwa M."/>
        </authorList>
    </citation>
    <scope>NUCLEOTIDE SEQUENCE [LARGE SCALE GENOMIC DNA]</scope>
</reference>
<dbReference type="PROSITE" id="PS00028">
    <property type="entry name" value="ZINC_FINGER_C2H2_1"/>
    <property type="match status" value="1"/>
</dbReference>